<evidence type="ECO:0000313" key="16">
    <source>
        <dbReference type="EMBL" id="CAI9765480.1"/>
    </source>
</evidence>
<evidence type="ECO:0000256" key="6">
    <source>
        <dbReference type="ARBA" id="ARBA00023054"/>
    </source>
</evidence>
<name>A0AAD1ZDH0_9LAMI</name>
<protein>
    <recommendedName>
        <fullName evidence="12">Kinesin-like protein</fullName>
    </recommendedName>
</protein>
<dbReference type="EMBL" id="OU503042">
    <property type="protein sequence ID" value="CAI9765480.1"/>
    <property type="molecule type" value="Genomic_DNA"/>
</dbReference>
<dbReference type="InterPro" id="IPR021881">
    <property type="entry name" value="NACK_C"/>
</dbReference>
<feature type="coiled-coil region" evidence="13">
    <location>
        <begin position="356"/>
        <end position="424"/>
    </location>
</feature>
<dbReference type="PROSITE" id="PS00411">
    <property type="entry name" value="KINESIN_MOTOR_1"/>
    <property type="match status" value="1"/>
</dbReference>
<dbReference type="GO" id="GO:0003777">
    <property type="term" value="F:microtubule motor activity"/>
    <property type="evidence" value="ECO:0007669"/>
    <property type="project" value="InterPro"/>
</dbReference>
<feature type="region of interest" description="Disordered" evidence="14">
    <location>
        <begin position="607"/>
        <end position="640"/>
    </location>
</feature>
<dbReference type="Gene3D" id="3.40.850.10">
    <property type="entry name" value="Kinesin motor domain"/>
    <property type="match status" value="1"/>
</dbReference>
<feature type="region of interest" description="Disordered" evidence="14">
    <location>
        <begin position="505"/>
        <end position="538"/>
    </location>
</feature>
<comment type="subcellular location">
    <subcellularLocation>
        <location evidence="10">Cytoplasm</location>
        <location evidence="10">Cytoskeleton</location>
        <location evidence="10">Phragmoplast</location>
    </subcellularLocation>
    <subcellularLocation>
        <location evidence="1">Nucleus</location>
    </subcellularLocation>
</comment>
<dbReference type="Proteomes" id="UP000834106">
    <property type="component" value="Chromosome 7"/>
</dbReference>
<evidence type="ECO:0000256" key="12">
    <source>
        <dbReference type="RuleBase" id="RU000394"/>
    </source>
</evidence>
<evidence type="ECO:0000256" key="13">
    <source>
        <dbReference type="SAM" id="Coils"/>
    </source>
</evidence>
<proteinExistence type="inferred from homology"/>
<dbReference type="GO" id="GO:0008017">
    <property type="term" value="F:microtubule binding"/>
    <property type="evidence" value="ECO:0007669"/>
    <property type="project" value="InterPro"/>
</dbReference>
<dbReference type="SMART" id="SM00129">
    <property type="entry name" value="KISc"/>
    <property type="match status" value="1"/>
</dbReference>
<keyword evidence="8" id="KW-0206">Cytoskeleton</keyword>
<dbReference type="FunFam" id="3.40.850.10:FF:000016">
    <property type="entry name" value="Kinesin-like protein"/>
    <property type="match status" value="1"/>
</dbReference>
<sequence length="919" mass="103035">MGAIGGEEMMNWEKVQGMGNGKEEKILVLVRLRPLSENEITRNEVADWECINPTTILYRNSLQERSGLPTAYSFDRVYRGDCATREVYEEGTKDIALSVVGGINSTIFAYGQTSSGKTYTMNGITEYTVADIYDYIQKHEERAFVLKFSAVEIYNEVVRDLLSTDNAPLRLLDDPERGTIIEKLTEETLRDWNHLKELLSICEAQRQIGETSLNETSSRSHQILRLTIESSAREFLGKDNSTALAASVNFVDLAGSERASQALSVGQRLKEGCHINRSLLTLGTVIRKLSKGRHGHVNYRDSKLTRILQPALGGNARTAIICTLSPARSHVEQSRNTLLFASCAKEVSTNAQVNVVMSDKALVKHLQKEVARLETELRAPGPICDHAVLLRKKDVQIEKLEKEVRELTKKLDVAHSRIEDLLQTVGNDKPSKELNGIQFRNGDIRRDGTLDLPLSVNSVDRSSSDSISDMSQGIEEHSVRMVEDSEEMCKEVRCIEMAESGEDITFESPDWSTNQNEGRISTLSDTGNGNDVDEELSPSLSGQASGILNGHSYGTLEQKILDVQKTIDSLVKPYPDQLSPGASSSISLPAPGSLKLTRSWSCRDNVRTNSSDFDMPEQSETTPPTGLEKSFPGRPEGFQRKHWRLPPSIYGANAERLSRNDSQSSNCSSFIDELKTQNGIQGDEDIPTLGSFVAGLKEMAKLQYEQFGDQVRETEQRGENNACNLGLDSMNDSLGASSDWSLKFEKLQRSIIELWQACNVPLVHRTYFFLLFKGDFTDSIYIEVEHRRLSFLKETFSNGNPSVQNGRTLSLASSKKALRRERQMLSRLVYKRYTDAERNRIFQEWGISLNSKRRRLQLVQQLWSNVKDTDHNTKSAAIVAKLIGFSEQGQALKEMFGLSFTPTRSSRRFSWKNSMASLM</sequence>
<dbReference type="GO" id="GO:0007018">
    <property type="term" value="P:microtubule-based movement"/>
    <property type="evidence" value="ECO:0007669"/>
    <property type="project" value="InterPro"/>
</dbReference>
<evidence type="ECO:0000256" key="10">
    <source>
        <dbReference type="ARBA" id="ARBA00060413"/>
    </source>
</evidence>
<evidence type="ECO:0000256" key="5">
    <source>
        <dbReference type="ARBA" id="ARBA00022840"/>
    </source>
</evidence>
<dbReference type="InterPro" id="IPR027417">
    <property type="entry name" value="P-loop_NTPase"/>
</dbReference>
<organism evidence="16 17">
    <name type="scientific">Fraxinus pennsylvanica</name>
    <dbReference type="NCBI Taxonomy" id="56036"/>
    <lineage>
        <taxon>Eukaryota</taxon>
        <taxon>Viridiplantae</taxon>
        <taxon>Streptophyta</taxon>
        <taxon>Embryophyta</taxon>
        <taxon>Tracheophyta</taxon>
        <taxon>Spermatophyta</taxon>
        <taxon>Magnoliopsida</taxon>
        <taxon>eudicotyledons</taxon>
        <taxon>Gunneridae</taxon>
        <taxon>Pentapetalae</taxon>
        <taxon>asterids</taxon>
        <taxon>lamiids</taxon>
        <taxon>Lamiales</taxon>
        <taxon>Oleaceae</taxon>
        <taxon>Oleeae</taxon>
        <taxon>Fraxinus</taxon>
    </lineage>
</organism>
<dbReference type="GO" id="GO:0005524">
    <property type="term" value="F:ATP binding"/>
    <property type="evidence" value="ECO:0007669"/>
    <property type="project" value="UniProtKB-UniRule"/>
</dbReference>
<dbReference type="InterPro" id="IPR036961">
    <property type="entry name" value="Kinesin_motor_dom_sf"/>
</dbReference>
<gene>
    <name evidence="16" type="ORF">FPE_LOCUS12910</name>
</gene>
<dbReference type="PRINTS" id="PR00380">
    <property type="entry name" value="KINESINHEAVY"/>
</dbReference>
<dbReference type="PANTHER" id="PTHR47968">
    <property type="entry name" value="CENTROMERE PROTEIN E"/>
    <property type="match status" value="1"/>
</dbReference>
<keyword evidence="3 12" id="KW-0493">Microtubule</keyword>
<feature type="compositionally biased region" description="Polar residues" evidence="14">
    <location>
        <begin position="607"/>
        <end position="624"/>
    </location>
</feature>
<feature type="compositionally biased region" description="Polar residues" evidence="14">
    <location>
        <begin position="510"/>
        <end position="529"/>
    </location>
</feature>
<keyword evidence="8" id="KW-0963">Cytoplasm</keyword>
<dbReference type="InterPro" id="IPR027640">
    <property type="entry name" value="Kinesin-like_fam"/>
</dbReference>
<dbReference type="GO" id="GO:0009524">
    <property type="term" value="C:phragmoplast"/>
    <property type="evidence" value="ECO:0007669"/>
    <property type="project" value="UniProtKB-SubCell"/>
</dbReference>
<keyword evidence="9" id="KW-0539">Nucleus</keyword>
<dbReference type="Pfam" id="PF00225">
    <property type="entry name" value="Kinesin"/>
    <property type="match status" value="1"/>
</dbReference>
<accession>A0AAD1ZDH0</accession>
<keyword evidence="6 13" id="KW-0175">Coiled coil</keyword>
<keyword evidence="17" id="KW-1185">Reference proteome</keyword>
<dbReference type="GO" id="GO:0000919">
    <property type="term" value="P:cell plate assembly"/>
    <property type="evidence" value="ECO:0007669"/>
    <property type="project" value="UniProtKB-ARBA"/>
</dbReference>
<dbReference type="AlphaFoldDB" id="A0AAD1ZDH0"/>
<dbReference type="PROSITE" id="PS50067">
    <property type="entry name" value="KINESIN_MOTOR_2"/>
    <property type="match status" value="1"/>
</dbReference>
<keyword evidence="5 11" id="KW-0067">ATP-binding</keyword>
<evidence type="ECO:0000313" key="17">
    <source>
        <dbReference type="Proteomes" id="UP000834106"/>
    </source>
</evidence>
<evidence type="ECO:0000256" key="14">
    <source>
        <dbReference type="SAM" id="MobiDB-lite"/>
    </source>
</evidence>
<evidence type="ECO:0000256" key="9">
    <source>
        <dbReference type="ARBA" id="ARBA00023242"/>
    </source>
</evidence>
<evidence type="ECO:0000256" key="8">
    <source>
        <dbReference type="ARBA" id="ARBA00023212"/>
    </source>
</evidence>
<reference evidence="16" key="1">
    <citation type="submission" date="2023-05" db="EMBL/GenBank/DDBJ databases">
        <authorList>
            <person name="Huff M."/>
        </authorList>
    </citation>
    <scope>NUCLEOTIDE SEQUENCE</scope>
</reference>
<dbReference type="PANTHER" id="PTHR47968:SF18">
    <property type="entry name" value="KINESIN-LIKE PROTEIN KIN-7F"/>
    <property type="match status" value="1"/>
</dbReference>
<evidence type="ECO:0000256" key="2">
    <source>
        <dbReference type="ARBA" id="ARBA00007310"/>
    </source>
</evidence>
<evidence type="ECO:0000256" key="1">
    <source>
        <dbReference type="ARBA" id="ARBA00004123"/>
    </source>
</evidence>
<dbReference type="InterPro" id="IPR001752">
    <property type="entry name" value="Kinesin_motor_dom"/>
</dbReference>
<dbReference type="CDD" id="cd01374">
    <property type="entry name" value="KISc_CENP_E"/>
    <property type="match status" value="1"/>
</dbReference>
<feature type="domain" description="Kinesin motor" evidence="15">
    <location>
        <begin position="25"/>
        <end position="347"/>
    </location>
</feature>
<evidence type="ECO:0000256" key="7">
    <source>
        <dbReference type="ARBA" id="ARBA00023175"/>
    </source>
</evidence>
<evidence type="ECO:0000256" key="3">
    <source>
        <dbReference type="ARBA" id="ARBA00022701"/>
    </source>
</evidence>
<dbReference type="Pfam" id="PF11995">
    <property type="entry name" value="DUF3490"/>
    <property type="match status" value="1"/>
</dbReference>
<evidence type="ECO:0000256" key="11">
    <source>
        <dbReference type="PROSITE-ProRule" id="PRU00283"/>
    </source>
</evidence>
<dbReference type="GO" id="GO:0005874">
    <property type="term" value="C:microtubule"/>
    <property type="evidence" value="ECO:0007669"/>
    <property type="project" value="UniProtKB-KW"/>
</dbReference>
<dbReference type="SUPFAM" id="SSF52540">
    <property type="entry name" value="P-loop containing nucleoside triphosphate hydrolases"/>
    <property type="match status" value="1"/>
</dbReference>
<dbReference type="InterPro" id="IPR019821">
    <property type="entry name" value="Kinesin_motor_CS"/>
</dbReference>
<evidence type="ECO:0000256" key="4">
    <source>
        <dbReference type="ARBA" id="ARBA00022741"/>
    </source>
</evidence>
<feature type="binding site" evidence="11">
    <location>
        <begin position="111"/>
        <end position="118"/>
    </location>
    <ligand>
        <name>ATP</name>
        <dbReference type="ChEBI" id="CHEBI:30616"/>
    </ligand>
</feature>
<evidence type="ECO:0000259" key="15">
    <source>
        <dbReference type="PROSITE" id="PS50067"/>
    </source>
</evidence>
<comment type="similarity">
    <text evidence="2">Belongs to the TRAFAC class myosin-kinesin ATPase superfamily. Kinesin family. KIN-7 subfamily.</text>
</comment>
<dbReference type="GO" id="GO:0005634">
    <property type="term" value="C:nucleus"/>
    <property type="evidence" value="ECO:0007669"/>
    <property type="project" value="UniProtKB-SubCell"/>
</dbReference>
<keyword evidence="4 11" id="KW-0547">Nucleotide-binding</keyword>
<keyword evidence="7 11" id="KW-0505">Motor protein</keyword>